<dbReference type="PANTHER" id="PTHR37815">
    <property type="entry name" value="UPF0397 PROTEIN BC_2624-RELATED"/>
    <property type="match status" value="1"/>
</dbReference>
<dbReference type="GO" id="GO:0016020">
    <property type="term" value="C:membrane"/>
    <property type="evidence" value="ECO:0007669"/>
    <property type="project" value="InterPro"/>
</dbReference>
<feature type="transmembrane region" description="Helical" evidence="3">
    <location>
        <begin position="42"/>
        <end position="63"/>
    </location>
</feature>
<accession>A0A0M2NPD8</accession>
<dbReference type="EMBL" id="LAYJ01000029">
    <property type="protein sequence ID" value="KKI52267.1"/>
    <property type="molecule type" value="Genomic_DNA"/>
</dbReference>
<keyword evidence="1 3" id="KW-0812">Transmembrane</keyword>
<dbReference type="OrthoDB" id="411368at2"/>
<dbReference type="AlphaFoldDB" id="A0A0M2NPD8"/>
<dbReference type="STRING" id="270498.CHK_0175"/>
<evidence type="ECO:0000313" key="5">
    <source>
        <dbReference type="Proteomes" id="UP000034076"/>
    </source>
</evidence>
<gene>
    <name evidence="4" type="ORF">CHK_0175</name>
</gene>
<dbReference type="RefSeq" id="WP_046442061.1">
    <property type="nucleotide sequence ID" value="NZ_CAUERS010000060.1"/>
</dbReference>
<reference evidence="4 5" key="1">
    <citation type="submission" date="2015-04" db="EMBL/GenBank/DDBJ databases">
        <title>Draft genome sequence of bacteremic isolate Catabacter hongkongensis type strain HKU16T.</title>
        <authorList>
            <person name="Lau S.K."/>
            <person name="Teng J.L."/>
            <person name="Huang Y."/>
            <person name="Curreem S.O."/>
            <person name="Tsui S.K."/>
            <person name="Woo P.C."/>
        </authorList>
    </citation>
    <scope>NUCLEOTIDE SEQUENCE [LARGE SCALE GENOMIC DNA]</scope>
    <source>
        <strain evidence="4 5">HKU16</strain>
    </source>
</reference>
<evidence type="ECO:0000256" key="3">
    <source>
        <dbReference type="SAM" id="Phobius"/>
    </source>
</evidence>
<keyword evidence="2 3" id="KW-1133">Transmembrane helix</keyword>
<keyword evidence="3" id="KW-0472">Membrane</keyword>
<feature type="transmembrane region" description="Helical" evidence="3">
    <location>
        <begin position="104"/>
        <end position="122"/>
    </location>
</feature>
<proteinExistence type="predicted"/>
<evidence type="ECO:0000256" key="1">
    <source>
        <dbReference type="ARBA" id="ARBA00022692"/>
    </source>
</evidence>
<dbReference type="Pfam" id="PF07155">
    <property type="entry name" value="ECF-ribofla_trS"/>
    <property type="match status" value="1"/>
</dbReference>
<dbReference type="PANTHER" id="PTHR37815:SF3">
    <property type="entry name" value="UPF0397 PROTEIN SPR0429"/>
    <property type="match status" value="1"/>
</dbReference>
<name>A0A0M2NPD8_9FIRM</name>
<dbReference type="InterPro" id="IPR009825">
    <property type="entry name" value="ECF_substrate-spec-like"/>
</dbReference>
<protein>
    <submittedName>
        <fullName evidence="4">Substrate-specific component PdxU2 of predicted pyridoxin-related ECF transporter</fullName>
    </submittedName>
</protein>
<dbReference type="Proteomes" id="UP000034076">
    <property type="component" value="Unassembled WGS sequence"/>
</dbReference>
<evidence type="ECO:0000313" key="4">
    <source>
        <dbReference type="EMBL" id="KKI52267.1"/>
    </source>
</evidence>
<comment type="caution">
    <text evidence="4">The sequence shown here is derived from an EMBL/GenBank/DDBJ whole genome shotgun (WGS) entry which is preliminary data.</text>
</comment>
<evidence type="ECO:0000256" key="2">
    <source>
        <dbReference type="ARBA" id="ARBA00022989"/>
    </source>
</evidence>
<dbReference type="Gene3D" id="1.10.1760.20">
    <property type="match status" value="1"/>
</dbReference>
<feature type="transmembrane region" description="Helical" evidence="3">
    <location>
        <begin position="75"/>
        <end position="92"/>
    </location>
</feature>
<sequence length="170" mass="17754">MSTKTRKITTTAVIMALVYVVTIVLVIPVPAIRGAYFNLGDVIVYCSAFILGGPYAAIAAGIGSGLADLTVGSQIYVPATIVIKACMALIVGAMTKKSNSVKQYIIACVVAALVMAFGYFGYETLLMGIGGAILTLVPNLIQAGCGAALAIVLYHPMLMMRKKFALRSAI</sequence>
<keyword evidence="5" id="KW-1185">Reference proteome</keyword>
<organism evidence="4 5">
    <name type="scientific">Christensenella hongkongensis</name>
    <dbReference type="NCBI Taxonomy" id="270498"/>
    <lineage>
        <taxon>Bacteria</taxon>
        <taxon>Bacillati</taxon>
        <taxon>Bacillota</taxon>
        <taxon>Clostridia</taxon>
        <taxon>Christensenellales</taxon>
        <taxon>Christensenellaceae</taxon>
        <taxon>Christensenella</taxon>
    </lineage>
</organism>
<feature type="transmembrane region" description="Helical" evidence="3">
    <location>
        <begin position="12"/>
        <end position="30"/>
    </location>
</feature>
<feature type="transmembrane region" description="Helical" evidence="3">
    <location>
        <begin position="128"/>
        <end position="154"/>
    </location>
</feature>